<evidence type="ECO:0000259" key="1">
    <source>
        <dbReference type="PROSITE" id="PS50943"/>
    </source>
</evidence>
<dbReference type="InterPro" id="IPR001387">
    <property type="entry name" value="Cro/C1-type_HTH"/>
</dbReference>
<evidence type="ECO:0000313" key="2">
    <source>
        <dbReference type="EMBL" id="CCJ33520.1"/>
    </source>
</evidence>
<dbReference type="InterPro" id="IPR010982">
    <property type="entry name" value="Lambda_DNA-bd_dom_sf"/>
</dbReference>
<proteinExistence type="predicted"/>
<comment type="caution">
    <text evidence="2">The sequence shown here is derived from an EMBL/GenBank/DDBJ whole genome shotgun (WGS) entry which is preliminary data.</text>
</comment>
<dbReference type="OrthoDB" id="1954264at2"/>
<dbReference type="PROSITE" id="PS50943">
    <property type="entry name" value="HTH_CROC1"/>
    <property type="match status" value="1"/>
</dbReference>
<reference evidence="2 3" key="1">
    <citation type="journal article" date="2011" name="J. Bacteriol.">
        <title>Draft genome sequence of Caloramator australicus strain RC3T, a thermoanaerobe from the Great Artesian Basin of Australia.</title>
        <authorList>
            <person name="Ogg C.D."/>
            <person name="Patel B.K.C."/>
        </authorList>
    </citation>
    <scope>NUCLEOTIDE SEQUENCE [LARGE SCALE GENOMIC DNA]</scope>
    <source>
        <strain evidence="2 3">RC3</strain>
    </source>
</reference>
<protein>
    <submittedName>
        <fullName evidence="2">Putative transcriptional regulator</fullName>
    </submittedName>
</protein>
<dbReference type="AlphaFoldDB" id="I7LGT0"/>
<sequence length="132" mass="15159">MDEIIVRIGKLIREKRLIKGYSTQELADLIGVSAGLINNIENARNDTFNLELLSKLCSALDIPFISVFPINTKEFKEIILSNQLNSTDIQEQINNLISNYINAAEKLKYNPLKLNKLLEKLIYEIEFFINTQ</sequence>
<dbReference type="RefSeq" id="WP_008908786.1">
    <property type="nucleotide sequence ID" value="NZ_CAKP01000079.1"/>
</dbReference>
<dbReference type="CDD" id="cd00093">
    <property type="entry name" value="HTH_XRE"/>
    <property type="match status" value="1"/>
</dbReference>
<dbReference type="SMART" id="SM00530">
    <property type="entry name" value="HTH_XRE"/>
    <property type="match status" value="1"/>
</dbReference>
<dbReference type="eggNOG" id="COG1396">
    <property type="taxonomic scope" value="Bacteria"/>
</dbReference>
<keyword evidence="3" id="KW-1185">Reference proteome</keyword>
<organism evidence="2 3">
    <name type="scientific">Caloramator australicus RC3</name>
    <dbReference type="NCBI Taxonomy" id="857293"/>
    <lineage>
        <taxon>Bacteria</taxon>
        <taxon>Bacillati</taxon>
        <taxon>Bacillota</taxon>
        <taxon>Clostridia</taxon>
        <taxon>Eubacteriales</taxon>
        <taxon>Clostridiaceae</taxon>
        <taxon>Caloramator</taxon>
    </lineage>
</organism>
<dbReference type="EMBL" id="CAKP01000079">
    <property type="protein sequence ID" value="CCJ33520.1"/>
    <property type="molecule type" value="Genomic_DNA"/>
</dbReference>
<dbReference type="Gene3D" id="1.10.260.40">
    <property type="entry name" value="lambda repressor-like DNA-binding domains"/>
    <property type="match status" value="1"/>
</dbReference>
<dbReference type="SUPFAM" id="SSF47413">
    <property type="entry name" value="lambda repressor-like DNA-binding domains"/>
    <property type="match status" value="1"/>
</dbReference>
<dbReference type="Pfam" id="PF01381">
    <property type="entry name" value="HTH_3"/>
    <property type="match status" value="1"/>
</dbReference>
<gene>
    <name evidence="2" type="ORF">CAAU_1436</name>
</gene>
<dbReference type="Proteomes" id="UP000007652">
    <property type="component" value="Unassembled WGS sequence"/>
</dbReference>
<accession>I7LGT0</accession>
<dbReference type="STRING" id="857293.CAAU_1436"/>
<dbReference type="GO" id="GO:0003677">
    <property type="term" value="F:DNA binding"/>
    <property type="evidence" value="ECO:0007669"/>
    <property type="project" value="InterPro"/>
</dbReference>
<feature type="domain" description="HTH cro/C1-type" evidence="1">
    <location>
        <begin position="12"/>
        <end position="67"/>
    </location>
</feature>
<evidence type="ECO:0000313" key="3">
    <source>
        <dbReference type="Proteomes" id="UP000007652"/>
    </source>
</evidence>
<name>I7LGT0_9CLOT</name>